<evidence type="ECO:0000256" key="2">
    <source>
        <dbReference type="ARBA" id="ARBA00023125"/>
    </source>
</evidence>
<dbReference type="RefSeq" id="WP_035192331.1">
    <property type="nucleotide sequence ID" value="NZ_CCCS020000034.1"/>
</dbReference>
<reference evidence="5" key="2">
    <citation type="submission" date="2014-07" db="EMBL/GenBank/DDBJ databases">
        <title>Initial genome analysis of the psychrotolerant acidophile Acidithiobacillus ferrivorans CF27: insights into iron and sulfur oxidation pathways and into biofilm formation.</title>
        <authorList>
            <person name="Talla E."/>
            <person name="Hedrich S."/>
            <person name="Mangenot S."/>
            <person name="Ji B."/>
            <person name="Johnson D.B."/>
            <person name="Barbe V."/>
            <person name="Bonnefoy V."/>
        </authorList>
    </citation>
    <scope>NUCLEOTIDE SEQUENCE [LARGE SCALE GENOMIC DNA]</scope>
    <source>
        <strain evidence="5">CF27</strain>
    </source>
</reference>
<dbReference type="PANTHER" id="PTHR43132:SF2">
    <property type="entry name" value="ARSENICAL RESISTANCE OPERON REPRESSOR ARSR-RELATED"/>
    <property type="match status" value="1"/>
</dbReference>
<dbReference type="InterPro" id="IPR001845">
    <property type="entry name" value="HTH_ArsR_DNA-bd_dom"/>
</dbReference>
<evidence type="ECO:0000313" key="5">
    <source>
        <dbReference type="EMBL" id="CDQ10052.1"/>
    </source>
</evidence>
<dbReference type="CDD" id="cd00090">
    <property type="entry name" value="HTH_ARSR"/>
    <property type="match status" value="1"/>
</dbReference>
<dbReference type="AlphaFoldDB" id="A0A060UN55"/>
<evidence type="ECO:0000256" key="3">
    <source>
        <dbReference type="ARBA" id="ARBA00023163"/>
    </source>
</evidence>
<dbReference type="InterPro" id="IPR036388">
    <property type="entry name" value="WH-like_DNA-bd_sf"/>
</dbReference>
<dbReference type="InterPro" id="IPR051011">
    <property type="entry name" value="Metal_resp_trans_reg"/>
</dbReference>
<keyword evidence="7" id="KW-1185">Reference proteome</keyword>
<dbReference type="PRINTS" id="PR00778">
    <property type="entry name" value="HTHARSR"/>
</dbReference>
<feature type="domain" description="HTH arsR-type" evidence="4">
    <location>
        <begin position="1"/>
        <end position="97"/>
    </location>
</feature>
<dbReference type="SMART" id="SM00418">
    <property type="entry name" value="HTH_ARSR"/>
    <property type="match status" value="1"/>
</dbReference>
<evidence type="ECO:0000313" key="7">
    <source>
        <dbReference type="Proteomes" id="UP000193925"/>
    </source>
</evidence>
<dbReference type="EMBL" id="CCCS020000034">
    <property type="protein sequence ID" value="CDQ10052.1"/>
    <property type="molecule type" value="Genomic_DNA"/>
</dbReference>
<dbReference type="PANTHER" id="PTHR43132">
    <property type="entry name" value="ARSENICAL RESISTANCE OPERON REPRESSOR ARSR-RELATED"/>
    <property type="match status" value="1"/>
</dbReference>
<dbReference type="Pfam" id="PF12840">
    <property type="entry name" value="HTH_20"/>
    <property type="match status" value="1"/>
</dbReference>
<gene>
    <name evidence="5" type="primary">arsR</name>
    <name evidence="6" type="ORF">AFERRI_10047</name>
    <name evidence="5" type="ORF">AFERRI_40004</name>
</gene>
<dbReference type="EMBL" id="LT841305">
    <property type="protein sequence ID" value="SMH64014.1"/>
    <property type="molecule type" value="Genomic_DNA"/>
</dbReference>
<dbReference type="GO" id="GO:0003677">
    <property type="term" value="F:DNA binding"/>
    <property type="evidence" value="ECO:0007669"/>
    <property type="project" value="UniProtKB-KW"/>
</dbReference>
<dbReference type="Proteomes" id="UP000193925">
    <property type="component" value="Chromosome AFERRI"/>
</dbReference>
<dbReference type="SUPFAM" id="SSF46785">
    <property type="entry name" value="Winged helix' DNA-binding domain"/>
    <property type="match status" value="1"/>
</dbReference>
<dbReference type="InterPro" id="IPR036390">
    <property type="entry name" value="WH_DNA-bd_sf"/>
</dbReference>
<name>A0A060UN55_9PROT</name>
<reference evidence="6 7" key="3">
    <citation type="submission" date="2017-03" db="EMBL/GenBank/DDBJ databases">
        <authorList>
            <person name="Regsiter A."/>
            <person name="William W."/>
        </authorList>
    </citation>
    <scope>NUCLEOTIDE SEQUENCE [LARGE SCALE GENOMIC DNA]</scope>
    <source>
        <strain evidence="6">PRJEB5721</strain>
    </source>
</reference>
<sequence>MEIRQDHVIRLLEALASPVRLDIYRLLVEHEPDGLVAGDIAARLDIPGNSISFHLKTLQYAGLVSGHREGRYQRYRACLKAAEELIAYLTDNCCGHRPELCAPCVTTDVNPSLSCAASRT</sequence>
<protein>
    <submittedName>
        <fullName evidence="5">Arsenic operon regulator</fullName>
    </submittedName>
    <submittedName>
        <fullName evidence="6">Regulatory protein ArsR</fullName>
    </submittedName>
</protein>
<evidence type="ECO:0000259" key="4">
    <source>
        <dbReference type="PROSITE" id="PS50987"/>
    </source>
</evidence>
<dbReference type="PROSITE" id="PS50987">
    <property type="entry name" value="HTH_ARSR_2"/>
    <property type="match status" value="1"/>
</dbReference>
<accession>A0A060UN55</accession>
<dbReference type="NCBIfam" id="NF033788">
    <property type="entry name" value="HTH_metalloreg"/>
    <property type="match status" value="1"/>
</dbReference>
<keyword evidence="1" id="KW-0805">Transcription regulation</keyword>
<keyword evidence="3" id="KW-0804">Transcription</keyword>
<proteinExistence type="predicted"/>
<evidence type="ECO:0000256" key="1">
    <source>
        <dbReference type="ARBA" id="ARBA00023015"/>
    </source>
</evidence>
<dbReference type="Gene3D" id="1.10.10.10">
    <property type="entry name" value="Winged helix-like DNA-binding domain superfamily/Winged helix DNA-binding domain"/>
    <property type="match status" value="1"/>
</dbReference>
<reference evidence="5" key="1">
    <citation type="submission" date="2014-03" db="EMBL/GenBank/DDBJ databases">
        <authorList>
            <person name="Genoscope - CEA"/>
        </authorList>
    </citation>
    <scope>NUCLEOTIDE SEQUENCE [LARGE SCALE GENOMIC DNA]</scope>
    <source>
        <strain evidence="5">CF27</strain>
    </source>
</reference>
<organism evidence="5">
    <name type="scientific">Acidithiobacillus ferrivorans</name>
    <dbReference type="NCBI Taxonomy" id="160808"/>
    <lineage>
        <taxon>Bacteria</taxon>
        <taxon>Pseudomonadati</taxon>
        <taxon>Pseudomonadota</taxon>
        <taxon>Acidithiobacillia</taxon>
        <taxon>Acidithiobacillales</taxon>
        <taxon>Acidithiobacillaceae</taxon>
        <taxon>Acidithiobacillus</taxon>
    </lineage>
</organism>
<keyword evidence="2" id="KW-0238">DNA-binding</keyword>
<dbReference type="InterPro" id="IPR011991">
    <property type="entry name" value="ArsR-like_HTH"/>
</dbReference>
<dbReference type="GO" id="GO:0003700">
    <property type="term" value="F:DNA-binding transcription factor activity"/>
    <property type="evidence" value="ECO:0007669"/>
    <property type="project" value="InterPro"/>
</dbReference>
<evidence type="ECO:0000313" key="6">
    <source>
        <dbReference type="EMBL" id="SMH64014.1"/>
    </source>
</evidence>